<name>A0ABT0ZSX3_9PSEU</name>
<evidence type="ECO:0000256" key="3">
    <source>
        <dbReference type="ARBA" id="ARBA00023163"/>
    </source>
</evidence>
<dbReference type="PANTHER" id="PTHR43537:SF44">
    <property type="entry name" value="GNTR FAMILY REGULATORY PROTEIN"/>
    <property type="match status" value="1"/>
</dbReference>
<dbReference type="SUPFAM" id="SSF48008">
    <property type="entry name" value="GntR ligand-binding domain-like"/>
    <property type="match status" value="1"/>
</dbReference>
<dbReference type="SUPFAM" id="SSF46785">
    <property type="entry name" value="Winged helix' DNA-binding domain"/>
    <property type="match status" value="1"/>
</dbReference>
<dbReference type="PROSITE" id="PS50949">
    <property type="entry name" value="HTH_GNTR"/>
    <property type="match status" value="1"/>
</dbReference>
<keyword evidence="2" id="KW-0238">DNA-binding</keyword>
<sequence length="227" mass="23657">MSRPRRADALVAALLAEMREGVVRPGAKLPTESELAARHGVSRTVVREAITQLQTAGIVRTHQGRGSFVLAPPDSGEFRVETGGGDDRTGLGEARELLEFRTAVEVEAAGLAALRRTPEQLAAIADALAELSAGARHPARAVDADYAFHLAVAHAAGNRHFPALLGSLGRGMLAIPHERLAASAERIAVVHAEHSAVHAAVAAGDPLAAGAAMRTHLANSARRLQSS</sequence>
<proteinExistence type="predicted"/>
<dbReference type="InterPro" id="IPR036388">
    <property type="entry name" value="WH-like_DNA-bd_sf"/>
</dbReference>
<dbReference type="PRINTS" id="PR00035">
    <property type="entry name" value="HTHGNTR"/>
</dbReference>
<dbReference type="CDD" id="cd07377">
    <property type="entry name" value="WHTH_GntR"/>
    <property type="match status" value="1"/>
</dbReference>
<dbReference type="Pfam" id="PF07729">
    <property type="entry name" value="FCD"/>
    <property type="match status" value="1"/>
</dbReference>
<dbReference type="RefSeq" id="WP_252435380.1">
    <property type="nucleotide sequence ID" value="NZ_JAGSOV010000006.1"/>
</dbReference>
<dbReference type="PANTHER" id="PTHR43537">
    <property type="entry name" value="TRANSCRIPTIONAL REGULATOR, GNTR FAMILY"/>
    <property type="match status" value="1"/>
</dbReference>
<keyword evidence="3" id="KW-0804">Transcription</keyword>
<keyword evidence="6" id="KW-1185">Reference proteome</keyword>
<dbReference type="Proteomes" id="UP001165283">
    <property type="component" value="Unassembled WGS sequence"/>
</dbReference>
<dbReference type="Gene3D" id="1.10.10.10">
    <property type="entry name" value="Winged helix-like DNA-binding domain superfamily/Winged helix DNA-binding domain"/>
    <property type="match status" value="1"/>
</dbReference>
<dbReference type="InterPro" id="IPR008920">
    <property type="entry name" value="TF_FadR/GntR_C"/>
</dbReference>
<dbReference type="SMART" id="SM00345">
    <property type="entry name" value="HTH_GNTR"/>
    <property type="match status" value="1"/>
</dbReference>
<gene>
    <name evidence="5" type="ORF">KDL28_01840</name>
</gene>
<protein>
    <submittedName>
        <fullName evidence="5">FadR family transcriptional regulator</fullName>
    </submittedName>
</protein>
<dbReference type="EMBL" id="JAGSOV010000006">
    <property type="protein sequence ID" value="MCO1653789.1"/>
    <property type="molecule type" value="Genomic_DNA"/>
</dbReference>
<evidence type="ECO:0000259" key="4">
    <source>
        <dbReference type="PROSITE" id="PS50949"/>
    </source>
</evidence>
<dbReference type="Gene3D" id="1.20.120.530">
    <property type="entry name" value="GntR ligand-binding domain-like"/>
    <property type="match status" value="1"/>
</dbReference>
<dbReference type="InterPro" id="IPR000524">
    <property type="entry name" value="Tscrpt_reg_HTH_GntR"/>
</dbReference>
<dbReference type="InterPro" id="IPR011711">
    <property type="entry name" value="GntR_C"/>
</dbReference>
<evidence type="ECO:0000256" key="1">
    <source>
        <dbReference type="ARBA" id="ARBA00023015"/>
    </source>
</evidence>
<evidence type="ECO:0000313" key="6">
    <source>
        <dbReference type="Proteomes" id="UP001165283"/>
    </source>
</evidence>
<accession>A0ABT0ZSX3</accession>
<dbReference type="InterPro" id="IPR036390">
    <property type="entry name" value="WH_DNA-bd_sf"/>
</dbReference>
<reference evidence="5" key="1">
    <citation type="submission" date="2021-04" db="EMBL/GenBank/DDBJ databases">
        <title>Pseudonocardia sp. nov., isolated from sandy soil of mangrove forest.</title>
        <authorList>
            <person name="Zan Z."/>
            <person name="Huang R."/>
            <person name="Liu W."/>
        </authorList>
    </citation>
    <scope>NUCLEOTIDE SEQUENCE</scope>
    <source>
        <strain evidence="5">S2-4</strain>
    </source>
</reference>
<organism evidence="5 6">
    <name type="scientific">Pseudonocardia humida</name>
    <dbReference type="NCBI Taxonomy" id="2800819"/>
    <lineage>
        <taxon>Bacteria</taxon>
        <taxon>Bacillati</taxon>
        <taxon>Actinomycetota</taxon>
        <taxon>Actinomycetes</taxon>
        <taxon>Pseudonocardiales</taxon>
        <taxon>Pseudonocardiaceae</taxon>
        <taxon>Pseudonocardia</taxon>
    </lineage>
</organism>
<evidence type="ECO:0000313" key="5">
    <source>
        <dbReference type="EMBL" id="MCO1653789.1"/>
    </source>
</evidence>
<feature type="domain" description="HTH gntR-type" evidence="4">
    <location>
        <begin position="4"/>
        <end position="72"/>
    </location>
</feature>
<dbReference type="Pfam" id="PF00392">
    <property type="entry name" value="GntR"/>
    <property type="match status" value="1"/>
</dbReference>
<evidence type="ECO:0000256" key="2">
    <source>
        <dbReference type="ARBA" id="ARBA00023125"/>
    </source>
</evidence>
<comment type="caution">
    <text evidence="5">The sequence shown here is derived from an EMBL/GenBank/DDBJ whole genome shotgun (WGS) entry which is preliminary data.</text>
</comment>
<keyword evidence="1" id="KW-0805">Transcription regulation</keyword>
<dbReference type="SMART" id="SM00895">
    <property type="entry name" value="FCD"/>
    <property type="match status" value="1"/>
</dbReference>